<dbReference type="InterPro" id="IPR054710">
    <property type="entry name" value="Tri101-like_N"/>
</dbReference>
<sequence length="441" mass="48749">MDALDVELDILGQTAGLRIYTQICLCYRLPNETTHGNIIDTLEQGLSRLSATFPWLAGQVITEGNGIPKIKQYKEIPDLVIKDMRHDRTAPSMGDLRGARFPFSMLDESVIAPRTTLPSASDGPVSPVLLVQANFINGGLILTIVAHHSAMDMTGQGQVMHLFSKACRNEPFTDAEIETGNLAGRNITPLLDEPYQPGQELDRVILDPNFNETKQSIPPECKWKYFSFPGAALAKLKALAMESKTTDYISTDDALTAFLWQSVLRARSPRLSQSDNTTLGRAVDTRRHLGIPQIYTGLIQHMDYHTTTLASLLQTPLGEIASDLRRGVDPRTSRLAFAARALATHIRNTRDRSLISFGAKHNPSTDLMLSSWANVPGYGLDFGLGLGEPEAVRRPQFAPVEGLVYFMPRRPDGEIVVGVSLSVDDMWRFVADEGVRRFAVY</sequence>
<dbReference type="PANTHER" id="PTHR31896">
    <property type="entry name" value="FAMILY REGULATORY PROTEIN, PUTATIVE (AFU_ORTHOLOGUE AFUA_3G14730)-RELATED"/>
    <property type="match status" value="1"/>
</dbReference>
<gene>
    <name evidence="4" type="ORF">BDV25DRAFT_169307</name>
</gene>
<dbReference type="InterPro" id="IPR023213">
    <property type="entry name" value="CAT-like_dom_sf"/>
</dbReference>
<name>A0A5N6U973_ASPAV</name>
<protein>
    <submittedName>
        <fullName evidence="4">Transferase family-domain-containing protein</fullName>
    </submittedName>
</protein>
<dbReference type="PANTHER" id="PTHR31896:SF64">
    <property type="entry name" value="TRICHOTHECENE 3-O-ACETYLTRANSFERASE"/>
    <property type="match status" value="1"/>
</dbReference>
<dbReference type="GO" id="GO:0016746">
    <property type="term" value="F:acyltransferase activity"/>
    <property type="evidence" value="ECO:0007669"/>
    <property type="project" value="UniProtKB-KW"/>
</dbReference>
<organism evidence="4 5">
    <name type="scientific">Aspergillus avenaceus</name>
    <dbReference type="NCBI Taxonomy" id="36643"/>
    <lineage>
        <taxon>Eukaryota</taxon>
        <taxon>Fungi</taxon>
        <taxon>Dikarya</taxon>
        <taxon>Ascomycota</taxon>
        <taxon>Pezizomycotina</taxon>
        <taxon>Eurotiomycetes</taxon>
        <taxon>Eurotiomycetidae</taxon>
        <taxon>Eurotiales</taxon>
        <taxon>Aspergillaceae</taxon>
        <taxon>Aspergillus</taxon>
        <taxon>Aspergillus subgen. Circumdati</taxon>
    </lineage>
</organism>
<feature type="domain" description="Trichothecene 3-O-acetyltransferase-like N-terminal" evidence="3">
    <location>
        <begin position="19"/>
        <end position="167"/>
    </location>
</feature>
<keyword evidence="2" id="KW-0012">Acyltransferase</keyword>
<evidence type="ECO:0000313" key="4">
    <source>
        <dbReference type="EMBL" id="KAE8155152.1"/>
    </source>
</evidence>
<evidence type="ECO:0000259" key="3">
    <source>
        <dbReference type="Pfam" id="PF22664"/>
    </source>
</evidence>
<keyword evidence="5" id="KW-1185">Reference proteome</keyword>
<dbReference type="Gene3D" id="3.30.559.10">
    <property type="entry name" value="Chloramphenicol acetyltransferase-like domain"/>
    <property type="match status" value="2"/>
</dbReference>
<evidence type="ECO:0000256" key="1">
    <source>
        <dbReference type="ARBA" id="ARBA00022679"/>
    </source>
</evidence>
<dbReference type="InterPro" id="IPR051283">
    <property type="entry name" value="Sec_Metabolite_Acyltrans"/>
</dbReference>
<dbReference type="Proteomes" id="UP000325780">
    <property type="component" value="Unassembled WGS sequence"/>
</dbReference>
<keyword evidence="1 4" id="KW-0808">Transferase</keyword>
<dbReference type="EMBL" id="ML742024">
    <property type="protein sequence ID" value="KAE8155152.1"/>
    <property type="molecule type" value="Genomic_DNA"/>
</dbReference>
<dbReference type="AlphaFoldDB" id="A0A5N6U973"/>
<proteinExistence type="predicted"/>
<dbReference type="OrthoDB" id="1862401at2759"/>
<accession>A0A5N6U973</accession>
<dbReference type="Pfam" id="PF22664">
    <property type="entry name" value="TRI-like_N"/>
    <property type="match status" value="1"/>
</dbReference>
<evidence type="ECO:0000256" key="2">
    <source>
        <dbReference type="ARBA" id="ARBA00023315"/>
    </source>
</evidence>
<reference evidence="4 5" key="1">
    <citation type="submission" date="2019-04" db="EMBL/GenBank/DDBJ databases">
        <title>Friends and foes A comparative genomics study of 23 Aspergillus species from section Flavi.</title>
        <authorList>
            <consortium name="DOE Joint Genome Institute"/>
            <person name="Kjaerbolling I."/>
            <person name="Vesth T."/>
            <person name="Frisvad J.C."/>
            <person name="Nybo J.L."/>
            <person name="Theobald S."/>
            <person name="Kildgaard S."/>
            <person name="Isbrandt T."/>
            <person name="Kuo A."/>
            <person name="Sato A."/>
            <person name="Lyhne E.K."/>
            <person name="Kogle M.E."/>
            <person name="Wiebenga A."/>
            <person name="Kun R.S."/>
            <person name="Lubbers R.J."/>
            <person name="Makela M.R."/>
            <person name="Barry K."/>
            <person name="Chovatia M."/>
            <person name="Clum A."/>
            <person name="Daum C."/>
            <person name="Haridas S."/>
            <person name="He G."/>
            <person name="LaButti K."/>
            <person name="Lipzen A."/>
            <person name="Mondo S."/>
            <person name="Riley R."/>
            <person name="Salamov A."/>
            <person name="Simmons B.A."/>
            <person name="Magnuson J.K."/>
            <person name="Henrissat B."/>
            <person name="Mortensen U.H."/>
            <person name="Larsen T.O."/>
            <person name="Devries R.P."/>
            <person name="Grigoriev I.V."/>
            <person name="Machida M."/>
            <person name="Baker S.E."/>
            <person name="Andersen M.R."/>
        </authorList>
    </citation>
    <scope>NUCLEOTIDE SEQUENCE [LARGE SCALE GENOMIC DNA]</scope>
    <source>
        <strain evidence="4 5">IBT 18842</strain>
    </source>
</reference>
<evidence type="ECO:0000313" key="5">
    <source>
        <dbReference type="Proteomes" id="UP000325780"/>
    </source>
</evidence>